<dbReference type="InterPro" id="IPR000073">
    <property type="entry name" value="AB_hydrolase_1"/>
</dbReference>
<evidence type="ECO:0000259" key="1">
    <source>
        <dbReference type="Pfam" id="PF12697"/>
    </source>
</evidence>
<dbReference type="Proteomes" id="UP000549113">
    <property type="component" value="Unassembled WGS sequence"/>
</dbReference>
<dbReference type="SUPFAM" id="SSF53474">
    <property type="entry name" value="alpha/beta-Hydrolases"/>
    <property type="match status" value="1"/>
</dbReference>
<feature type="domain" description="AB hydrolase-1" evidence="1">
    <location>
        <begin position="5"/>
        <end position="206"/>
    </location>
</feature>
<dbReference type="EMBL" id="JACIFH010000001">
    <property type="protein sequence ID" value="MBB4141254.1"/>
    <property type="molecule type" value="Genomic_DNA"/>
</dbReference>
<dbReference type="Gene3D" id="3.40.50.1820">
    <property type="entry name" value="alpha/beta hydrolase"/>
    <property type="match status" value="1"/>
</dbReference>
<accession>A0AA40VNC8</accession>
<organism evidence="2 3">
    <name type="scientific">Microbacterium invictum</name>
    <dbReference type="NCBI Taxonomy" id="515415"/>
    <lineage>
        <taxon>Bacteria</taxon>
        <taxon>Bacillati</taxon>
        <taxon>Actinomycetota</taxon>
        <taxon>Actinomycetes</taxon>
        <taxon>Micrococcales</taxon>
        <taxon>Microbacteriaceae</taxon>
        <taxon>Microbacterium</taxon>
    </lineage>
</organism>
<dbReference type="InterPro" id="IPR029058">
    <property type="entry name" value="AB_hydrolase_fold"/>
</dbReference>
<evidence type="ECO:0000313" key="2">
    <source>
        <dbReference type="EMBL" id="MBB4141254.1"/>
    </source>
</evidence>
<gene>
    <name evidence="2" type="ORF">BKA10_003048</name>
</gene>
<proteinExistence type="predicted"/>
<sequence length="236" mass="24294">MQLIPPRLGAEMLLFDLPGHGGAPALAEVDIGSLATEIAQQIESTRCTGRVVIAGASTGGAIALEAAVRPELMITGVALFNSALLFGSPEGWAAIVAAATRHGTPAFDPAGTRRGWFTVVFAEGAGADVVADTLHDLADVDLSSHLACCRALAEYDGRHLARPVTTRGLAVGGTADRAVSASNMRAFAADSSTFRYEELPGAHLSVIENASGAADLLSALLRDSVARHHATAKETT</sequence>
<keyword evidence="3" id="KW-1185">Reference proteome</keyword>
<dbReference type="AlphaFoldDB" id="A0AA40VNC8"/>
<protein>
    <submittedName>
        <fullName evidence="2">Surfactin synthase thioesterase subunit</fullName>
    </submittedName>
</protein>
<name>A0AA40VNC8_9MICO</name>
<comment type="caution">
    <text evidence="2">The sequence shown here is derived from an EMBL/GenBank/DDBJ whole genome shotgun (WGS) entry which is preliminary data.</text>
</comment>
<evidence type="ECO:0000313" key="3">
    <source>
        <dbReference type="Proteomes" id="UP000549113"/>
    </source>
</evidence>
<dbReference type="Pfam" id="PF12697">
    <property type="entry name" value="Abhydrolase_6"/>
    <property type="match status" value="1"/>
</dbReference>
<reference evidence="2 3" key="1">
    <citation type="submission" date="2020-08" db="EMBL/GenBank/DDBJ databases">
        <title>Sequencing the genomes of 1000 actinobacteria strains.</title>
        <authorList>
            <person name="Klenk H.-P."/>
        </authorList>
    </citation>
    <scope>NUCLEOTIDE SEQUENCE [LARGE SCALE GENOMIC DNA]</scope>
    <source>
        <strain evidence="2 3">DSM 19600</strain>
    </source>
</reference>
<dbReference type="GO" id="GO:0003824">
    <property type="term" value="F:catalytic activity"/>
    <property type="evidence" value="ECO:0007669"/>
    <property type="project" value="UniProtKB-ARBA"/>
</dbReference>